<feature type="transmembrane region" description="Helical" evidence="6">
    <location>
        <begin position="322"/>
        <end position="340"/>
    </location>
</feature>
<keyword evidence="5 6" id="KW-0472">Membrane</keyword>
<evidence type="ECO:0000256" key="6">
    <source>
        <dbReference type="SAM" id="Phobius"/>
    </source>
</evidence>
<feature type="transmembrane region" description="Helical" evidence="6">
    <location>
        <begin position="56"/>
        <end position="77"/>
    </location>
</feature>
<keyword evidence="2" id="KW-0813">Transport</keyword>
<accession>A0A975PVX1</accession>
<dbReference type="Gene3D" id="1.20.1250.20">
    <property type="entry name" value="MFS general substrate transporter like domains"/>
    <property type="match status" value="2"/>
</dbReference>
<feature type="transmembrane region" description="Helical" evidence="6">
    <location>
        <begin position="19"/>
        <end position="36"/>
    </location>
</feature>
<dbReference type="PANTHER" id="PTHR43791">
    <property type="entry name" value="PERMEASE-RELATED"/>
    <property type="match status" value="1"/>
</dbReference>
<feature type="transmembrane region" description="Helical" evidence="6">
    <location>
        <begin position="89"/>
        <end position="108"/>
    </location>
</feature>
<dbReference type="KEGG" id="mspg:F6B93_02245"/>
<evidence type="ECO:0000256" key="5">
    <source>
        <dbReference type="ARBA" id="ARBA00023136"/>
    </source>
</evidence>
<evidence type="ECO:0000256" key="1">
    <source>
        <dbReference type="ARBA" id="ARBA00004651"/>
    </source>
</evidence>
<dbReference type="FunFam" id="1.20.1250.20:FF:000018">
    <property type="entry name" value="MFS transporter permease"/>
    <property type="match status" value="1"/>
</dbReference>
<feature type="transmembrane region" description="Helical" evidence="6">
    <location>
        <begin position="379"/>
        <end position="399"/>
    </location>
</feature>
<dbReference type="GO" id="GO:0005886">
    <property type="term" value="C:plasma membrane"/>
    <property type="evidence" value="ECO:0007669"/>
    <property type="project" value="UniProtKB-SubCell"/>
</dbReference>
<dbReference type="RefSeq" id="WP_211697537.1">
    <property type="nucleotide sequence ID" value="NZ_CP046600.1"/>
</dbReference>
<feature type="transmembrane region" description="Helical" evidence="6">
    <location>
        <begin position="411"/>
        <end position="430"/>
    </location>
</feature>
<proteinExistence type="predicted"/>
<comment type="subcellular location">
    <subcellularLocation>
        <location evidence="1">Cell membrane</location>
        <topology evidence="1">Multi-pass membrane protein</topology>
    </subcellularLocation>
</comment>
<gene>
    <name evidence="8" type="ORF">F6B93_02245</name>
</gene>
<feature type="transmembrane region" description="Helical" evidence="6">
    <location>
        <begin position="250"/>
        <end position="271"/>
    </location>
</feature>
<keyword evidence="4 6" id="KW-1133">Transmembrane helix</keyword>
<dbReference type="Pfam" id="PF07690">
    <property type="entry name" value="MFS_1"/>
    <property type="match status" value="1"/>
</dbReference>
<feature type="transmembrane region" description="Helical" evidence="6">
    <location>
        <begin position="346"/>
        <end position="367"/>
    </location>
</feature>
<dbReference type="InterPro" id="IPR011701">
    <property type="entry name" value="MFS"/>
</dbReference>
<organism evidence="8 9">
    <name type="scientific">Mycobacterium spongiae</name>
    <dbReference type="NCBI Taxonomy" id="886343"/>
    <lineage>
        <taxon>Bacteria</taxon>
        <taxon>Bacillati</taxon>
        <taxon>Actinomycetota</taxon>
        <taxon>Actinomycetes</taxon>
        <taxon>Mycobacteriales</taxon>
        <taxon>Mycobacteriaceae</taxon>
        <taxon>Mycobacterium</taxon>
    </lineage>
</organism>
<evidence type="ECO:0000256" key="2">
    <source>
        <dbReference type="ARBA" id="ARBA00022448"/>
    </source>
</evidence>
<evidence type="ECO:0000313" key="9">
    <source>
        <dbReference type="Proteomes" id="UP000682202"/>
    </source>
</evidence>
<dbReference type="GO" id="GO:0022857">
    <property type="term" value="F:transmembrane transporter activity"/>
    <property type="evidence" value="ECO:0007669"/>
    <property type="project" value="InterPro"/>
</dbReference>
<evidence type="ECO:0000256" key="4">
    <source>
        <dbReference type="ARBA" id="ARBA00022989"/>
    </source>
</evidence>
<feature type="transmembrane region" description="Helical" evidence="6">
    <location>
        <begin position="147"/>
        <end position="170"/>
    </location>
</feature>
<reference evidence="8" key="1">
    <citation type="submission" date="2019-12" db="EMBL/GenBank/DDBJ databases">
        <title>Mycobacterium spongiae sp. nov.</title>
        <authorList>
            <person name="Stinear T."/>
        </authorList>
    </citation>
    <scope>NUCLEOTIDE SEQUENCE</scope>
    <source>
        <strain evidence="8">FSD4b-SM</strain>
    </source>
</reference>
<evidence type="ECO:0000313" key="8">
    <source>
        <dbReference type="EMBL" id="QUR66058.1"/>
    </source>
</evidence>
<protein>
    <submittedName>
        <fullName evidence="8">MFS transporter</fullName>
    </submittedName>
</protein>
<keyword evidence="9" id="KW-1185">Reference proteome</keyword>
<feature type="transmembrane region" description="Helical" evidence="6">
    <location>
        <begin position="114"/>
        <end position="135"/>
    </location>
</feature>
<dbReference type="CDD" id="cd17319">
    <property type="entry name" value="MFS_ExuT_GudP_like"/>
    <property type="match status" value="1"/>
</dbReference>
<dbReference type="Proteomes" id="UP000682202">
    <property type="component" value="Chromosome"/>
</dbReference>
<evidence type="ECO:0000259" key="7">
    <source>
        <dbReference type="PROSITE" id="PS50850"/>
    </source>
</evidence>
<evidence type="ECO:0000256" key="3">
    <source>
        <dbReference type="ARBA" id="ARBA00022692"/>
    </source>
</evidence>
<dbReference type="PANTHER" id="PTHR43791:SF36">
    <property type="entry name" value="TRANSPORTER, PUTATIVE (AFU_ORTHOLOGUE AFUA_6G08340)-RELATED"/>
    <property type="match status" value="1"/>
</dbReference>
<dbReference type="InterPro" id="IPR020846">
    <property type="entry name" value="MFS_dom"/>
</dbReference>
<dbReference type="InterPro" id="IPR036259">
    <property type="entry name" value="MFS_trans_sf"/>
</dbReference>
<feature type="transmembrane region" description="Helical" evidence="6">
    <location>
        <begin position="182"/>
        <end position="204"/>
    </location>
</feature>
<dbReference type="SUPFAM" id="SSF103473">
    <property type="entry name" value="MFS general substrate transporter"/>
    <property type="match status" value="1"/>
</dbReference>
<feature type="transmembrane region" description="Helical" evidence="6">
    <location>
        <begin position="291"/>
        <end position="310"/>
    </location>
</feature>
<sequence length="444" mass="48107">MHVVAAGARSVSARTIRSASIRIVPFLMALYFVNYLDRINLGIAKNDISTHLQLSSTMFGLVSGIFFVGYVLVEVPSNLALYRYGARRWLARIAVSWGIVVVAIGFAPNVATLLALRFLLGVAEAGLFPGVIFYLSRWFPRGYRARMIALFMTASPIAAAVGTPVSAWLIQVGDGVFGMAGWQFMMICEGVPAIALGVICWFYLTDSPDKARWLQPDERRWLVDVLAQERRQVRSDFRFSLRGALTSPRVWALALVYFGIAYGLYALAFYMPSIISGFRKTFRIELSIVQIGLITAIPYACAAVGMYLWSRHADRTGDHVRHVAIALFVGGLAIPVALYLHSPVLVVIFVAITATAVFGAIPSFWALPSRFLAGTAAAGAIGLINSIGNLGGFVAPYVTGALEQATGTDKAGMWLVGLVMLMSALLVGVLRATPTRDRAAGDTN</sequence>
<feature type="domain" description="Major facilitator superfamily (MFS) profile" evidence="7">
    <location>
        <begin position="23"/>
        <end position="435"/>
    </location>
</feature>
<dbReference type="AlphaFoldDB" id="A0A975PVX1"/>
<dbReference type="EMBL" id="CP046600">
    <property type="protein sequence ID" value="QUR66058.1"/>
    <property type="molecule type" value="Genomic_DNA"/>
</dbReference>
<dbReference type="PROSITE" id="PS50850">
    <property type="entry name" value="MFS"/>
    <property type="match status" value="1"/>
</dbReference>
<name>A0A975PVX1_9MYCO</name>
<keyword evidence="3 6" id="KW-0812">Transmembrane</keyword>